<evidence type="ECO:0000313" key="3">
    <source>
        <dbReference type="Proteomes" id="UP000295367"/>
    </source>
</evidence>
<keyword evidence="3" id="KW-1185">Reference proteome</keyword>
<evidence type="ECO:0000256" key="1">
    <source>
        <dbReference type="SAM" id="SignalP"/>
    </source>
</evidence>
<reference evidence="2 3" key="1">
    <citation type="submission" date="2019-03" db="EMBL/GenBank/DDBJ databases">
        <title>Genomic Encyclopedia of Type Strains, Phase IV (KMG-IV): sequencing the most valuable type-strain genomes for metagenomic binning, comparative biology and taxonomic classification.</title>
        <authorList>
            <person name="Goeker M."/>
        </authorList>
    </citation>
    <scope>NUCLEOTIDE SEQUENCE [LARGE SCALE GENOMIC DNA]</scope>
    <source>
        <strain evidence="2 3">DSM 100309</strain>
    </source>
</reference>
<sequence length="251" mass="28612">MIAIVNPVYLVFPLLALFAQASCSADITAPPVDSVKENALPYKFTVGSYKFSSGANAIDVNLRQTSMLGNIWIGYYESKDRDEHQGRAGWDQTFDFEKVRFSPSLQIASQGFAAFSAQVETGQSWFVGAGIGRTNLRPYWNLNFDPNDSYTLSSGVRYENGESLSLMWVRDNRQNPDQRHLHMLYRTPRPDGERLTFDVLYKKGIVDDVLLDRWGLSVAYDWPKFFVRVAYDPIVNFTSDNMWRVAIGSRF</sequence>
<comment type="caution">
    <text evidence="2">The sequence shown here is derived from an EMBL/GenBank/DDBJ whole genome shotgun (WGS) entry which is preliminary data.</text>
</comment>
<organism evidence="2 3">
    <name type="scientific">Sulfurirhabdus autotrophica</name>
    <dbReference type="NCBI Taxonomy" id="1706046"/>
    <lineage>
        <taxon>Bacteria</taxon>
        <taxon>Pseudomonadati</taxon>
        <taxon>Pseudomonadota</taxon>
        <taxon>Betaproteobacteria</taxon>
        <taxon>Nitrosomonadales</taxon>
        <taxon>Sulfuricellaceae</taxon>
        <taxon>Sulfurirhabdus</taxon>
    </lineage>
</organism>
<keyword evidence="1" id="KW-0732">Signal</keyword>
<accession>A0A4R3YCE7</accession>
<dbReference type="Proteomes" id="UP000295367">
    <property type="component" value="Unassembled WGS sequence"/>
</dbReference>
<dbReference type="EMBL" id="SMCO01000002">
    <property type="protein sequence ID" value="TCV89686.1"/>
    <property type="molecule type" value="Genomic_DNA"/>
</dbReference>
<protein>
    <recommendedName>
        <fullName evidence="4">YaiO family outer membrane beta-barrel protein</fullName>
    </recommendedName>
</protein>
<feature type="chain" id="PRO_5020560321" description="YaiO family outer membrane beta-barrel protein" evidence="1">
    <location>
        <begin position="22"/>
        <end position="251"/>
    </location>
</feature>
<evidence type="ECO:0000313" key="2">
    <source>
        <dbReference type="EMBL" id="TCV89686.1"/>
    </source>
</evidence>
<feature type="signal peptide" evidence="1">
    <location>
        <begin position="1"/>
        <end position="21"/>
    </location>
</feature>
<dbReference type="AlphaFoldDB" id="A0A4R3YCE7"/>
<name>A0A4R3YCE7_9PROT</name>
<dbReference type="RefSeq" id="WP_223248332.1">
    <property type="nucleotide sequence ID" value="NZ_BHVT01000057.1"/>
</dbReference>
<gene>
    <name evidence="2" type="ORF">EDC63_102207</name>
</gene>
<proteinExistence type="predicted"/>
<evidence type="ECO:0008006" key="4">
    <source>
        <dbReference type="Google" id="ProtNLM"/>
    </source>
</evidence>